<dbReference type="PROSITE" id="PS50005">
    <property type="entry name" value="TPR"/>
    <property type="match status" value="1"/>
</dbReference>
<dbReference type="PRINTS" id="PR01415">
    <property type="entry name" value="ANKYRIN"/>
</dbReference>
<feature type="repeat" description="ANK" evidence="3">
    <location>
        <begin position="85"/>
        <end position="117"/>
    </location>
</feature>
<feature type="repeat" description="ANK" evidence="3">
    <location>
        <begin position="118"/>
        <end position="150"/>
    </location>
</feature>
<dbReference type="PROSITE" id="PS50297">
    <property type="entry name" value="ANK_REP_REGION"/>
    <property type="match status" value="5"/>
</dbReference>
<gene>
    <name evidence="5" type="ORF">QYE76_000713</name>
</gene>
<keyword evidence="6" id="KW-1185">Reference proteome</keyword>
<feature type="repeat" description="ANK" evidence="3">
    <location>
        <begin position="150"/>
        <end position="182"/>
    </location>
</feature>
<organism evidence="5 6">
    <name type="scientific">Lolium multiflorum</name>
    <name type="common">Italian ryegrass</name>
    <name type="synonym">Lolium perenne subsp. multiflorum</name>
    <dbReference type="NCBI Taxonomy" id="4521"/>
    <lineage>
        <taxon>Eukaryota</taxon>
        <taxon>Viridiplantae</taxon>
        <taxon>Streptophyta</taxon>
        <taxon>Embryophyta</taxon>
        <taxon>Tracheophyta</taxon>
        <taxon>Spermatophyta</taxon>
        <taxon>Magnoliopsida</taxon>
        <taxon>Liliopsida</taxon>
        <taxon>Poales</taxon>
        <taxon>Poaceae</taxon>
        <taxon>BOP clade</taxon>
        <taxon>Pooideae</taxon>
        <taxon>Poodae</taxon>
        <taxon>Poeae</taxon>
        <taxon>Poeae Chloroplast Group 2 (Poeae type)</taxon>
        <taxon>Loliodinae</taxon>
        <taxon>Loliinae</taxon>
        <taxon>Lolium</taxon>
    </lineage>
</organism>
<dbReference type="Gene3D" id="1.25.40.20">
    <property type="entry name" value="Ankyrin repeat-containing domain"/>
    <property type="match status" value="2"/>
</dbReference>
<comment type="caution">
    <text evidence="5">The sequence shown here is derived from an EMBL/GenBank/DDBJ whole genome shotgun (WGS) entry which is preliminary data.</text>
</comment>
<keyword evidence="1" id="KW-0677">Repeat</keyword>
<feature type="repeat" description="ANK" evidence="3">
    <location>
        <begin position="51"/>
        <end position="84"/>
    </location>
</feature>
<evidence type="ECO:0000313" key="5">
    <source>
        <dbReference type="EMBL" id="KAK1626398.1"/>
    </source>
</evidence>
<accession>A0AAD8RIA8</accession>
<evidence type="ECO:0000256" key="2">
    <source>
        <dbReference type="ARBA" id="ARBA00022803"/>
    </source>
</evidence>
<evidence type="ECO:0000256" key="3">
    <source>
        <dbReference type="PROSITE-ProRule" id="PRU00023"/>
    </source>
</evidence>
<dbReference type="PANTHER" id="PTHR46224:SF37">
    <property type="entry name" value="OS12G0600100 PROTEIN"/>
    <property type="match status" value="1"/>
</dbReference>
<dbReference type="InterPro" id="IPR051616">
    <property type="entry name" value="Cul2-RING_E3_ligase_SR"/>
</dbReference>
<evidence type="ECO:0000256" key="1">
    <source>
        <dbReference type="ARBA" id="ARBA00022737"/>
    </source>
</evidence>
<reference evidence="5" key="1">
    <citation type="submission" date="2023-07" db="EMBL/GenBank/DDBJ databases">
        <title>A chromosome-level genome assembly of Lolium multiflorum.</title>
        <authorList>
            <person name="Chen Y."/>
            <person name="Copetti D."/>
            <person name="Kolliker R."/>
            <person name="Studer B."/>
        </authorList>
    </citation>
    <scope>NUCLEOTIDE SEQUENCE</scope>
    <source>
        <strain evidence="5">02402/16</strain>
        <tissue evidence="5">Leaf</tissue>
    </source>
</reference>
<sequence length="418" mass="45726">MASSPTDIDIALKAALDGNLSLLKRSLSPSLSGYLCEMASMVDLRGAKEAGGNTALHLAALKGYLESCRFLVEESGIDVNSVSKTGATPMSYAALEGNVQVMRYLLDRGGDPAMPDERGSTPLHHAALRGHCEAARLLLSKGVPVDPVDHRAAPLHLAASNDHVEVVKVLLEHDADLNKVANHVLSPLLMACCSKSLKCIKLLIEAGADVNAPLRQAVDEGSTNIVNLLLEAGADPNIPNEYGITPIEQAATHDRRELVEVLFPRTRPIPSLPDWSVDGIIRTKNSIQDALSVEEKIAFLKSEGREAFAKENYLKAISLFEQVLYMNPLDAPMIANQSLCWLRMRHGGRALEKARKCRMMRPGWSMAWYIEGAALSFMKDYKDAADAFREALQLDPKSEEIREALRKAEKAAEESRRV</sequence>
<dbReference type="InterPro" id="IPR019734">
    <property type="entry name" value="TPR_rpt"/>
</dbReference>
<evidence type="ECO:0000313" key="6">
    <source>
        <dbReference type="Proteomes" id="UP001231189"/>
    </source>
</evidence>
<keyword evidence="2 4" id="KW-0802">TPR repeat</keyword>
<dbReference type="SMART" id="SM00248">
    <property type="entry name" value="ANK"/>
    <property type="match status" value="7"/>
</dbReference>
<feature type="repeat" description="ANK" evidence="3">
    <location>
        <begin position="209"/>
        <end position="241"/>
    </location>
</feature>
<dbReference type="InterPro" id="IPR011990">
    <property type="entry name" value="TPR-like_helical_dom_sf"/>
</dbReference>
<evidence type="ECO:0000256" key="4">
    <source>
        <dbReference type="PROSITE-ProRule" id="PRU00339"/>
    </source>
</evidence>
<protein>
    <submittedName>
        <fullName evidence="5">Uncharacterized protein</fullName>
    </submittedName>
</protein>
<dbReference type="SUPFAM" id="SSF48452">
    <property type="entry name" value="TPR-like"/>
    <property type="match status" value="1"/>
</dbReference>
<dbReference type="EMBL" id="JAUUTY010000005">
    <property type="protein sequence ID" value="KAK1626398.1"/>
    <property type="molecule type" value="Genomic_DNA"/>
</dbReference>
<dbReference type="AlphaFoldDB" id="A0AAD8RIA8"/>
<dbReference type="SUPFAM" id="SSF48403">
    <property type="entry name" value="Ankyrin repeat"/>
    <property type="match status" value="1"/>
</dbReference>
<dbReference type="SMART" id="SM00028">
    <property type="entry name" value="TPR"/>
    <property type="match status" value="2"/>
</dbReference>
<feature type="repeat" description="TPR" evidence="4">
    <location>
        <begin position="365"/>
        <end position="398"/>
    </location>
</feature>
<dbReference type="InterPro" id="IPR002110">
    <property type="entry name" value="Ankyrin_rpt"/>
</dbReference>
<dbReference type="InterPro" id="IPR036770">
    <property type="entry name" value="Ankyrin_rpt-contain_sf"/>
</dbReference>
<dbReference type="Gene3D" id="1.25.40.10">
    <property type="entry name" value="Tetratricopeptide repeat domain"/>
    <property type="match status" value="1"/>
</dbReference>
<dbReference type="Pfam" id="PF12796">
    <property type="entry name" value="Ank_2"/>
    <property type="match status" value="2"/>
</dbReference>
<keyword evidence="3" id="KW-0040">ANK repeat</keyword>
<dbReference type="PROSITE" id="PS50088">
    <property type="entry name" value="ANK_REPEAT"/>
    <property type="match status" value="5"/>
</dbReference>
<dbReference type="Pfam" id="PF07719">
    <property type="entry name" value="TPR_2"/>
    <property type="match status" value="1"/>
</dbReference>
<dbReference type="InterPro" id="IPR013105">
    <property type="entry name" value="TPR_2"/>
</dbReference>
<proteinExistence type="predicted"/>
<name>A0AAD8RIA8_LOLMU</name>
<dbReference type="PANTHER" id="PTHR46224">
    <property type="entry name" value="ANKYRIN REPEAT FAMILY PROTEIN"/>
    <property type="match status" value="1"/>
</dbReference>
<dbReference type="Proteomes" id="UP001231189">
    <property type="component" value="Unassembled WGS sequence"/>
</dbReference>
<dbReference type="Pfam" id="PF00023">
    <property type="entry name" value="Ank"/>
    <property type="match status" value="1"/>
</dbReference>